<dbReference type="GO" id="GO:0055085">
    <property type="term" value="P:transmembrane transport"/>
    <property type="evidence" value="ECO:0007669"/>
    <property type="project" value="InterPro"/>
</dbReference>
<comment type="subcellular location">
    <subcellularLocation>
        <location evidence="1 7">Cell membrane</location>
        <topology evidence="1 7">Multi-pass membrane protein</topology>
    </subcellularLocation>
</comment>
<dbReference type="InterPro" id="IPR000515">
    <property type="entry name" value="MetI-like"/>
</dbReference>
<dbReference type="AlphaFoldDB" id="A0A6L9SJ62"/>
<keyword evidence="6 7" id="KW-0472">Membrane</keyword>
<keyword evidence="3" id="KW-1003">Cell membrane</keyword>
<gene>
    <name evidence="9" type="ORF">G1H10_29535</name>
</gene>
<dbReference type="GO" id="GO:0005886">
    <property type="term" value="C:plasma membrane"/>
    <property type="evidence" value="ECO:0007669"/>
    <property type="project" value="UniProtKB-SubCell"/>
</dbReference>
<dbReference type="PANTHER" id="PTHR43744:SF12">
    <property type="entry name" value="ABC TRANSPORTER PERMEASE PROTEIN MG189-RELATED"/>
    <property type="match status" value="1"/>
</dbReference>
<evidence type="ECO:0000313" key="9">
    <source>
        <dbReference type="EMBL" id="NEE04321.1"/>
    </source>
</evidence>
<evidence type="ECO:0000256" key="2">
    <source>
        <dbReference type="ARBA" id="ARBA00022448"/>
    </source>
</evidence>
<feature type="transmembrane region" description="Helical" evidence="7">
    <location>
        <begin position="61"/>
        <end position="85"/>
    </location>
</feature>
<dbReference type="PANTHER" id="PTHR43744">
    <property type="entry name" value="ABC TRANSPORTER PERMEASE PROTEIN MG189-RELATED-RELATED"/>
    <property type="match status" value="1"/>
</dbReference>
<evidence type="ECO:0000259" key="8">
    <source>
        <dbReference type="PROSITE" id="PS50928"/>
    </source>
</evidence>
<reference evidence="9 10" key="1">
    <citation type="submission" date="2020-02" db="EMBL/GenBank/DDBJ databases">
        <authorList>
            <person name="Li X.-J."/>
            <person name="Han X.-M."/>
        </authorList>
    </citation>
    <scope>NUCLEOTIDE SEQUENCE [LARGE SCALE GENOMIC DNA]</scope>
    <source>
        <strain evidence="9 10">CCTCC AB 2017055</strain>
    </source>
</reference>
<evidence type="ECO:0000313" key="10">
    <source>
        <dbReference type="Proteomes" id="UP000475214"/>
    </source>
</evidence>
<keyword evidence="5 7" id="KW-1133">Transmembrane helix</keyword>
<keyword evidence="10" id="KW-1185">Reference proteome</keyword>
<dbReference type="Gene3D" id="1.10.3720.10">
    <property type="entry name" value="MetI-like"/>
    <property type="match status" value="1"/>
</dbReference>
<dbReference type="InterPro" id="IPR035906">
    <property type="entry name" value="MetI-like_sf"/>
</dbReference>
<keyword evidence="2 7" id="KW-0813">Transport</keyword>
<proteinExistence type="inferred from homology"/>
<dbReference type="EMBL" id="JAAGOA010000032">
    <property type="protein sequence ID" value="NEE04321.1"/>
    <property type="molecule type" value="Genomic_DNA"/>
</dbReference>
<dbReference type="SUPFAM" id="SSF161098">
    <property type="entry name" value="MetI-like"/>
    <property type="match status" value="1"/>
</dbReference>
<dbReference type="Pfam" id="PF00528">
    <property type="entry name" value="BPD_transp_1"/>
    <property type="match status" value="1"/>
</dbReference>
<feature type="transmembrane region" description="Helical" evidence="7">
    <location>
        <begin position="97"/>
        <end position="119"/>
    </location>
</feature>
<dbReference type="RefSeq" id="WP_163744749.1">
    <property type="nucleotide sequence ID" value="NZ_JAAGOA010000032.1"/>
</dbReference>
<feature type="transmembrane region" description="Helical" evidence="7">
    <location>
        <begin position="233"/>
        <end position="253"/>
    </location>
</feature>
<organism evidence="9 10">
    <name type="scientific">Phytoactinopolyspora halotolerans</name>
    <dbReference type="NCBI Taxonomy" id="1981512"/>
    <lineage>
        <taxon>Bacteria</taxon>
        <taxon>Bacillati</taxon>
        <taxon>Actinomycetota</taxon>
        <taxon>Actinomycetes</taxon>
        <taxon>Jiangellales</taxon>
        <taxon>Jiangellaceae</taxon>
        <taxon>Phytoactinopolyspora</taxon>
    </lineage>
</organism>
<keyword evidence="4 7" id="KW-0812">Transmembrane</keyword>
<evidence type="ECO:0000256" key="3">
    <source>
        <dbReference type="ARBA" id="ARBA00022475"/>
    </source>
</evidence>
<feature type="transmembrane region" description="Helical" evidence="7">
    <location>
        <begin position="12"/>
        <end position="33"/>
    </location>
</feature>
<evidence type="ECO:0000256" key="1">
    <source>
        <dbReference type="ARBA" id="ARBA00004651"/>
    </source>
</evidence>
<comment type="similarity">
    <text evidence="7">Belongs to the binding-protein-dependent transport system permease family.</text>
</comment>
<evidence type="ECO:0000256" key="5">
    <source>
        <dbReference type="ARBA" id="ARBA00022989"/>
    </source>
</evidence>
<comment type="caution">
    <text evidence="9">The sequence shown here is derived from an EMBL/GenBank/DDBJ whole genome shotgun (WGS) entry which is preliminary data.</text>
</comment>
<protein>
    <submittedName>
        <fullName evidence="9">Carbohydrate ABC transporter permease</fullName>
    </submittedName>
</protein>
<evidence type="ECO:0000256" key="6">
    <source>
        <dbReference type="ARBA" id="ARBA00023136"/>
    </source>
</evidence>
<name>A0A6L9SJ62_9ACTN</name>
<feature type="domain" description="ABC transmembrane type-1" evidence="8">
    <location>
        <begin position="62"/>
        <end position="253"/>
    </location>
</feature>
<feature type="transmembrane region" description="Helical" evidence="7">
    <location>
        <begin position="174"/>
        <end position="199"/>
    </location>
</feature>
<dbReference type="Proteomes" id="UP000475214">
    <property type="component" value="Unassembled WGS sequence"/>
</dbReference>
<evidence type="ECO:0000256" key="7">
    <source>
        <dbReference type="RuleBase" id="RU363032"/>
    </source>
</evidence>
<evidence type="ECO:0000256" key="4">
    <source>
        <dbReference type="ARBA" id="ARBA00022692"/>
    </source>
</evidence>
<accession>A0A6L9SJ62</accession>
<dbReference type="CDD" id="cd06261">
    <property type="entry name" value="TM_PBP2"/>
    <property type="match status" value="1"/>
</dbReference>
<feature type="transmembrane region" description="Helical" evidence="7">
    <location>
        <begin position="131"/>
        <end position="153"/>
    </location>
</feature>
<dbReference type="PROSITE" id="PS50928">
    <property type="entry name" value="ABC_TM1"/>
    <property type="match status" value="1"/>
</dbReference>
<sequence>MISRTERLLNYAILVLFATVALYPVLLIVSTALSPDRIGDTGGLHFGNFADAWDQGRFGSYMGTSVTVAVLVVGMASLFSVMAGYAFGTMRFRGSEVVFYIILLGIMVPAEALVIALYFDLREVGLTNTLVAIVMPQVAQSVAFGTFWMRAYFRTSSREVVEAARLDGAGHWRTLWRVLVPMGRPAITTMLVLMFMWTWNEFLIPLVMATSEDLRTAPLGLAFFQGQYTSGTALLAAGATLVALPVVVVYLFLQRHFIRGMVEGVAK</sequence>